<proteinExistence type="predicted"/>
<dbReference type="EMBL" id="KQ234713">
    <property type="protein sequence ID" value="KMZ89385.1"/>
    <property type="molecule type" value="Genomic_DNA"/>
</dbReference>
<protein>
    <recommendedName>
        <fullName evidence="4">Variable surface protein Vir7-like protein</fullName>
    </recommendedName>
</protein>
<dbReference type="AlphaFoldDB" id="A0A0J9T1Y7"/>
<feature type="region of interest" description="Disordered" evidence="1">
    <location>
        <begin position="237"/>
        <end position="277"/>
    </location>
</feature>
<evidence type="ECO:0000256" key="1">
    <source>
        <dbReference type="SAM" id="MobiDB-lite"/>
    </source>
</evidence>
<evidence type="ECO:0008006" key="4">
    <source>
        <dbReference type="Google" id="ProtNLM"/>
    </source>
</evidence>
<sequence>MTNILGDKELKLLRTKKFYDQLDNAEDDCQGDMFYSGAKSVLDNYKVRQNISHKILKGLCYVYRKKYGEEYVNDICIFLYYWLADILYDNLIPNIYFSNAISYIFFFLKIDKGKSCTTPPYRIDVQNFKNIKLFFDYSENYNSYVEQLNTDNPLCNEKYNKHLKSYVDAYNKFQSECEQNPTSDHCKAFNEYFSSKDREKLSKWTCKLDAKKTKAEKEEGEKPSQIHVAERQSVNLSSGFEGGKEQGAERPDSLGNSPQAVTFQMDNASNPEDKSSISTTTKSIATAASVAGILVPPFLVYNVISITIVKLNVLIYI</sequence>
<name>A0A0J9T1Y7_PLAV1</name>
<evidence type="ECO:0000313" key="2">
    <source>
        <dbReference type="EMBL" id="KMZ89385.1"/>
    </source>
</evidence>
<feature type="compositionally biased region" description="Basic and acidic residues" evidence="1">
    <location>
        <begin position="242"/>
        <end position="252"/>
    </location>
</feature>
<gene>
    <name evidence="2" type="ORF">PVBG_05981</name>
</gene>
<evidence type="ECO:0000313" key="3">
    <source>
        <dbReference type="Proteomes" id="UP000053327"/>
    </source>
</evidence>
<organism evidence="2 3">
    <name type="scientific">Plasmodium vivax (strain Brazil I)</name>
    <dbReference type="NCBI Taxonomy" id="1033975"/>
    <lineage>
        <taxon>Eukaryota</taxon>
        <taxon>Sar</taxon>
        <taxon>Alveolata</taxon>
        <taxon>Apicomplexa</taxon>
        <taxon>Aconoidasida</taxon>
        <taxon>Haemosporida</taxon>
        <taxon>Plasmodiidae</taxon>
        <taxon>Plasmodium</taxon>
        <taxon>Plasmodium (Plasmodium)</taxon>
    </lineage>
</organism>
<reference evidence="2 3" key="1">
    <citation type="submission" date="2011-08" db="EMBL/GenBank/DDBJ databases">
        <title>The Genome Sequence of Plasmodium vivax Brazil I.</title>
        <authorList>
            <consortium name="The Broad Institute Genome Sequencing Platform"/>
            <consortium name="The Broad Institute Genome Sequencing Center for Infectious Disease"/>
            <person name="Neafsey D."/>
            <person name="Carlton J."/>
            <person name="Barnwell J."/>
            <person name="Collins W."/>
            <person name="Escalante A."/>
            <person name="Mullikin J."/>
            <person name="Saul A."/>
            <person name="Guigo R."/>
            <person name="Camara F."/>
            <person name="Young S.K."/>
            <person name="Zeng Q."/>
            <person name="Gargeya S."/>
            <person name="Fitzgerald M."/>
            <person name="Haas B."/>
            <person name="Abouelleil A."/>
            <person name="Alvarado L."/>
            <person name="Arachchi H.M."/>
            <person name="Berlin A."/>
            <person name="Brown A."/>
            <person name="Chapman S.B."/>
            <person name="Chen Z."/>
            <person name="Dunbar C."/>
            <person name="Freedman E."/>
            <person name="Gearin G."/>
            <person name="Gellesch M."/>
            <person name="Goldberg J."/>
            <person name="Griggs A."/>
            <person name="Gujja S."/>
            <person name="Heiman D."/>
            <person name="Howarth C."/>
            <person name="Larson L."/>
            <person name="Lui A."/>
            <person name="MacDonald P.J.P."/>
            <person name="Montmayeur A."/>
            <person name="Murphy C."/>
            <person name="Neiman D."/>
            <person name="Pearson M."/>
            <person name="Priest M."/>
            <person name="Roberts A."/>
            <person name="Saif S."/>
            <person name="Shea T."/>
            <person name="Shenoy N."/>
            <person name="Sisk P."/>
            <person name="Stolte C."/>
            <person name="Sykes S."/>
            <person name="Wortman J."/>
            <person name="Nusbaum C."/>
            <person name="Birren B."/>
        </authorList>
    </citation>
    <scope>NUCLEOTIDE SEQUENCE [LARGE SCALE GENOMIC DNA]</scope>
    <source>
        <strain evidence="2 3">Brazil I</strain>
    </source>
</reference>
<feature type="compositionally biased region" description="Polar residues" evidence="1">
    <location>
        <begin position="254"/>
        <end position="270"/>
    </location>
</feature>
<dbReference type="Pfam" id="PF05795">
    <property type="entry name" value="Plasmodium_Vir"/>
    <property type="match status" value="1"/>
</dbReference>
<dbReference type="Proteomes" id="UP000053327">
    <property type="component" value="Unassembled WGS sequence"/>
</dbReference>
<dbReference type="InterPro" id="IPR008780">
    <property type="entry name" value="Plasmodium_Vir"/>
</dbReference>
<accession>A0A0J9T1Y7</accession>